<dbReference type="EMBL" id="JABRWO010000003">
    <property type="protein sequence ID" value="MBA2114330.1"/>
    <property type="molecule type" value="Genomic_DNA"/>
</dbReference>
<dbReference type="Proteomes" id="UP000551616">
    <property type="component" value="Unassembled WGS sequence"/>
</dbReference>
<gene>
    <name evidence="1" type="ORF">HOV93_14870</name>
</gene>
<keyword evidence="2" id="KW-1185">Reference proteome</keyword>
<reference evidence="1 2" key="1">
    <citation type="submission" date="2020-05" db="EMBL/GenBank/DDBJ databases">
        <title>Bremerella alba sp. nov., a novel planctomycete isolated from the surface of the macroalga Fucus spiralis.</title>
        <authorList>
            <person name="Godinho O."/>
            <person name="Botelho R."/>
            <person name="Albuquerque L."/>
            <person name="Wiegand S."/>
            <person name="Da Costa M.S."/>
            <person name="Lobo-Da-Cunha A."/>
            <person name="Jogler C."/>
            <person name="Lage O.M."/>
        </authorList>
    </citation>
    <scope>NUCLEOTIDE SEQUENCE [LARGE SCALE GENOMIC DNA]</scope>
    <source>
        <strain evidence="1 2">FF15</strain>
    </source>
</reference>
<comment type="caution">
    <text evidence="1">The sequence shown here is derived from an EMBL/GenBank/DDBJ whole genome shotgun (WGS) entry which is preliminary data.</text>
</comment>
<organism evidence="1 2">
    <name type="scientific">Bremerella alba</name>
    <dbReference type="NCBI Taxonomy" id="980252"/>
    <lineage>
        <taxon>Bacteria</taxon>
        <taxon>Pseudomonadati</taxon>
        <taxon>Planctomycetota</taxon>
        <taxon>Planctomycetia</taxon>
        <taxon>Pirellulales</taxon>
        <taxon>Pirellulaceae</taxon>
        <taxon>Bremerella</taxon>
    </lineage>
</organism>
<accession>A0A7V8V3Q4</accession>
<protein>
    <submittedName>
        <fullName evidence="1">Uncharacterized protein</fullName>
    </submittedName>
</protein>
<dbReference type="AlphaFoldDB" id="A0A7V8V3Q4"/>
<evidence type="ECO:0000313" key="1">
    <source>
        <dbReference type="EMBL" id="MBA2114330.1"/>
    </source>
</evidence>
<evidence type="ECO:0000313" key="2">
    <source>
        <dbReference type="Proteomes" id="UP000551616"/>
    </source>
</evidence>
<proteinExistence type="predicted"/>
<name>A0A7V8V3Q4_9BACT</name>
<sequence length="49" mass="6044">MKRSHVKSQREYVFADLISFTQGFCRLLDHWFDEMRMLSRITNRGIEFF</sequence>